<dbReference type="Proteomes" id="UP001595840">
    <property type="component" value="Unassembled WGS sequence"/>
</dbReference>
<dbReference type="EMBL" id="JBHSCX010000020">
    <property type="protein sequence ID" value="MFC4363772.1"/>
    <property type="molecule type" value="Genomic_DNA"/>
</dbReference>
<dbReference type="Pfam" id="PF13432">
    <property type="entry name" value="TPR_16"/>
    <property type="match status" value="2"/>
</dbReference>
<reference evidence="3" key="1">
    <citation type="journal article" date="2019" name="Int. J. Syst. Evol. Microbiol.">
        <title>The Global Catalogue of Microorganisms (GCM) 10K type strain sequencing project: providing services to taxonomists for standard genome sequencing and annotation.</title>
        <authorList>
            <consortium name="The Broad Institute Genomics Platform"/>
            <consortium name="The Broad Institute Genome Sequencing Center for Infectious Disease"/>
            <person name="Wu L."/>
            <person name="Ma J."/>
        </authorList>
    </citation>
    <scope>NUCLEOTIDE SEQUENCE [LARGE SCALE GENOMIC DNA]</scope>
    <source>
        <strain evidence="3">CECT 8570</strain>
    </source>
</reference>
<dbReference type="PANTHER" id="PTHR12788">
    <property type="entry name" value="PROTEIN-TYROSINE SULFOTRANSFERASE 2"/>
    <property type="match status" value="1"/>
</dbReference>
<protein>
    <submittedName>
        <fullName evidence="2">Tetratricopeptide repeat-containing sulfotransferase family protein</fullName>
    </submittedName>
</protein>
<dbReference type="InterPro" id="IPR026634">
    <property type="entry name" value="TPST-like"/>
</dbReference>
<keyword evidence="3" id="KW-1185">Reference proteome</keyword>
<dbReference type="SUPFAM" id="SSF48452">
    <property type="entry name" value="TPR-like"/>
    <property type="match status" value="1"/>
</dbReference>
<dbReference type="SMART" id="SM00028">
    <property type="entry name" value="TPR"/>
    <property type="match status" value="6"/>
</dbReference>
<name>A0ABV8V797_9GAMM</name>
<accession>A0ABV8V797</accession>
<dbReference type="PANTHER" id="PTHR12788:SF10">
    <property type="entry name" value="PROTEIN-TYROSINE SULFOTRANSFERASE"/>
    <property type="match status" value="1"/>
</dbReference>
<dbReference type="InterPro" id="IPR027417">
    <property type="entry name" value="P-loop_NTPase"/>
</dbReference>
<evidence type="ECO:0000313" key="3">
    <source>
        <dbReference type="Proteomes" id="UP001595840"/>
    </source>
</evidence>
<dbReference type="InterPro" id="IPR019734">
    <property type="entry name" value="TPR_rpt"/>
</dbReference>
<dbReference type="Pfam" id="PF14559">
    <property type="entry name" value="TPR_19"/>
    <property type="match status" value="1"/>
</dbReference>
<dbReference type="InterPro" id="IPR011990">
    <property type="entry name" value="TPR-like_helical_dom_sf"/>
</dbReference>
<keyword evidence="1" id="KW-0808">Transferase</keyword>
<dbReference type="RefSeq" id="WP_290261792.1">
    <property type="nucleotide sequence ID" value="NZ_JAUFQG010000004.1"/>
</dbReference>
<dbReference type="SUPFAM" id="SSF52540">
    <property type="entry name" value="P-loop containing nucleoside triphosphate hydrolases"/>
    <property type="match status" value="1"/>
</dbReference>
<dbReference type="Gene3D" id="1.25.40.10">
    <property type="entry name" value="Tetratricopeptide repeat domain"/>
    <property type="match status" value="1"/>
</dbReference>
<gene>
    <name evidence="2" type="ORF">ACFOX3_15760</name>
</gene>
<dbReference type="Pfam" id="PF13469">
    <property type="entry name" value="Sulfotransfer_3"/>
    <property type="match status" value="1"/>
</dbReference>
<organism evidence="2 3">
    <name type="scientific">Simiduia curdlanivorans</name>
    <dbReference type="NCBI Taxonomy" id="1492769"/>
    <lineage>
        <taxon>Bacteria</taxon>
        <taxon>Pseudomonadati</taxon>
        <taxon>Pseudomonadota</taxon>
        <taxon>Gammaproteobacteria</taxon>
        <taxon>Cellvibrionales</taxon>
        <taxon>Cellvibrionaceae</taxon>
        <taxon>Simiduia</taxon>
    </lineage>
</organism>
<evidence type="ECO:0000313" key="2">
    <source>
        <dbReference type="EMBL" id="MFC4363772.1"/>
    </source>
</evidence>
<proteinExistence type="predicted"/>
<sequence>MQHATRTPLAPQDLLKQGFALLNQGRPQEAARLCQQVIAQNPRIPQAHFLVGLVALSLRDRLTAVQAFGSVTQLQPDHAAAWAQLAKLFIEEGQVNRADQALKEAEKHGSSDPLVQDLLGTVYTRMGDHGRAKVQFEQAVAGASEQPQYSLNLANNRVYHGEIAAAESLYQSVLTRIPHHAQAHWSLAAARKATDHSHIEVMQKLLLQPRLEDRPRAFLHYAIGKECEDLKDWDSAIEAFMAGAKARRNTVEYDEAAEQLMFDYLIEHCTEEWLADSQGSDHSAPIFVLGQPRTGTTLIERIITSHSDVTSAGELQQFGMSLRRLNNHRDPKRFSAQMFEASMNLDFKQVGDVYMEATKRLHGGTPRFVDKLPVNYLLIPFILKAFPKAKIVHLTREPMDACFASFKQLFADAYLHSYDQAEMARHHSRYLKLMAVYRERFAGRFFDISYEATAQDIEPNARALIQYLELPWQDACLNFHQQTGAVSTASAAQVREPAHTRSIGRWKKYQQQLQPMLQALSNENIAI</sequence>
<dbReference type="Gene3D" id="3.40.50.300">
    <property type="entry name" value="P-loop containing nucleotide triphosphate hydrolases"/>
    <property type="match status" value="1"/>
</dbReference>
<evidence type="ECO:0000256" key="1">
    <source>
        <dbReference type="ARBA" id="ARBA00022679"/>
    </source>
</evidence>
<comment type="caution">
    <text evidence="2">The sequence shown here is derived from an EMBL/GenBank/DDBJ whole genome shotgun (WGS) entry which is preliminary data.</text>
</comment>